<dbReference type="Proteomes" id="UP000756346">
    <property type="component" value="Unassembled WGS sequence"/>
</dbReference>
<dbReference type="OrthoDB" id="5353066at2759"/>
<proteinExistence type="predicted"/>
<reference evidence="2" key="1">
    <citation type="journal article" date="2021" name="Nat. Commun.">
        <title>Genetic determinants of endophytism in the Arabidopsis root mycobiome.</title>
        <authorList>
            <person name="Mesny F."/>
            <person name="Miyauchi S."/>
            <person name="Thiergart T."/>
            <person name="Pickel B."/>
            <person name="Atanasova L."/>
            <person name="Karlsson M."/>
            <person name="Huettel B."/>
            <person name="Barry K.W."/>
            <person name="Haridas S."/>
            <person name="Chen C."/>
            <person name="Bauer D."/>
            <person name="Andreopoulos W."/>
            <person name="Pangilinan J."/>
            <person name="LaButti K."/>
            <person name="Riley R."/>
            <person name="Lipzen A."/>
            <person name="Clum A."/>
            <person name="Drula E."/>
            <person name="Henrissat B."/>
            <person name="Kohler A."/>
            <person name="Grigoriev I.V."/>
            <person name="Martin F.M."/>
            <person name="Hacquard S."/>
        </authorList>
    </citation>
    <scope>NUCLEOTIDE SEQUENCE</scope>
    <source>
        <strain evidence="2">MPI-CAGE-CH-0230</strain>
    </source>
</reference>
<accession>A0A9P8Y4K7</accession>
<feature type="transmembrane region" description="Helical" evidence="1">
    <location>
        <begin position="101"/>
        <end position="126"/>
    </location>
</feature>
<gene>
    <name evidence="2" type="ORF">B0I36DRAFT_327115</name>
</gene>
<sequence length="131" mass="14993">MTSGNVDQQYDRSWIGNQNLELGDDRNGSPFSGRRALFSPIGNQEISYKSRARRECWFYTMVVLSIFPFFSLLVLMGVFDEALSWITKGEAHSLTKRQKRIIQTMFIAECIVYTGCMASLIVYFVIKSQGL</sequence>
<evidence type="ECO:0000313" key="2">
    <source>
        <dbReference type="EMBL" id="KAH7027456.1"/>
    </source>
</evidence>
<keyword evidence="1" id="KW-1133">Transmembrane helix</keyword>
<protein>
    <submittedName>
        <fullName evidence="2">Uncharacterized protein</fullName>
    </submittedName>
</protein>
<dbReference type="AlphaFoldDB" id="A0A9P8Y4K7"/>
<evidence type="ECO:0000256" key="1">
    <source>
        <dbReference type="SAM" id="Phobius"/>
    </source>
</evidence>
<name>A0A9P8Y4K7_9PEZI</name>
<dbReference type="RefSeq" id="XP_046010255.1">
    <property type="nucleotide sequence ID" value="XM_046154427.1"/>
</dbReference>
<organism evidence="2 3">
    <name type="scientific">Microdochium trichocladiopsis</name>
    <dbReference type="NCBI Taxonomy" id="1682393"/>
    <lineage>
        <taxon>Eukaryota</taxon>
        <taxon>Fungi</taxon>
        <taxon>Dikarya</taxon>
        <taxon>Ascomycota</taxon>
        <taxon>Pezizomycotina</taxon>
        <taxon>Sordariomycetes</taxon>
        <taxon>Xylariomycetidae</taxon>
        <taxon>Xylariales</taxon>
        <taxon>Microdochiaceae</taxon>
        <taxon>Microdochium</taxon>
    </lineage>
</organism>
<keyword evidence="1" id="KW-0472">Membrane</keyword>
<dbReference type="EMBL" id="JAGTJQ010000007">
    <property type="protein sequence ID" value="KAH7027456.1"/>
    <property type="molecule type" value="Genomic_DNA"/>
</dbReference>
<comment type="caution">
    <text evidence="2">The sequence shown here is derived from an EMBL/GenBank/DDBJ whole genome shotgun (WGS) entry which is preliminary data.</text>
</comment>
<keyword evidence="1" id="KW-0812">Transmembrane</keyword>
<feature type="transmembrane region" description="Helical" evidence="1">
    <location>
        <begin position="56"/>
        <end position="79"/>
    </location>
</feature>
<evidence type="ECO:0000313" key="3">
    <source>
        <dbReference type="Proteomes" id="UP000756346"/>
    </source>
</evidence>
<keyword evidence="3" id="KW-1185">Reference proteome</keyword>
<dbReference type="GeneID" id="70183973"/>